<evidence type="ECO:0000313" key="12">
    <source>
        <dbReference type="Proteomes" id="UP000197068"/>
    </source>
</evidence>
<dbReference type="Proteomes" id="UP000197068">
    <property type="component" value="Unassembled WGS sequence"/>
</dbReference>
<comment type="subcellular location">
    <subcellularLocation>
        <location evidence="1 9">Cell inner membrane</location>
        <topology evidence="1 9">Multi-pass membrane protein</topology>
    </subcellularLocation>
</comment>
<accession>A0ABQ0MZL3</accession>
<sequence>MALIKKRSTLQIWADVIFAIFLREIKSSFNDKFGLSWAIISPMIMVAVMVVIRQPFDGGDTHGLSTLFFIIYGVLLVQFYLGVMGKTAEAIQKNKPLYAFRQVQPISSIVAIAGFELLVKFFLVLVIAIICFFMRVDIQMHDPLEIILIVFRVWIIAISVGTLLSLASCYVPEVKKLQIFITRPLFFISGIFFSLQDIPQEYWHYLTWNPLLHAVELARYAASPAYGDAGVSYFYLDAFTLSSLFLALACYHIGWKQAISR</sequence>
<dbReference type="InterPro" id="IPR013525">
    <property type="entry name" value="ABC2_TM"/>
</dbReference>
<dbReference type="EMBL" id="BDQM01000047">
    <property type="protein sequence ID" value="GAW97795.1"/>
    <property type="molecule type" value="Genomic_DNA"/>
</dbReference>
<feature type="transmembrane region" description="Helical" evidence="9">
    <location>
        <begin position="64"/>
        <end position="85"/>
    </location>
</feature>
<comment type="caution">
    <text evidence="11">The sequence shown here is derived from an EMBL/GenBank/DDBJ whole genome shotgun (WGS) entry which is preliminary data.</text>
</comment>
<gene>
    <name evidence="11" type="primary">kpsM</name>
    <name evidence="11" type="ORF">MTCD1_03439</name>
</gene>
<dbReference type="InterPro" id="IPR047817">
    <property type="entry name" value="ABC2_TM_bact-type"/>
</dbReference>
<evidence type="ECO:0000256" key="1">
    <source>
        <dbReference type="ARBA" id="ARBA00004429"/>
    </source>
</evidence>
<keyword evidence="3 9" id="KW-0813">Transport</keyword>
<protein>
    <recommendedName>
        <fullName evidence="9">Transport permease protein</fullName>
    </recommendedName>
</protein>
<dbReference type="InterPro" id="IPR000412">
    <property type="entry name" value="ABC_2_transport"/>
</dbReference>
<proteinExistence type="inferred from homology"/>
<dbReference type="RefSeq" id="WP_057183616.1">
    <property type="nucleotide sequence ID" value="NZ_BDQM01000047.1"/>
</dbReference>
<dbReference type="PROSITE" id="PS51012">
    <property type="entry name" value="ABC_TM2"/>
    <property type="match status" value="1"/>
</dbReference>
<keyword evidence="5" id="KW-0997">Cell inner membrane</keyword>
<feature type="transmembrane region" description="Helical" evidence="9">
    <location>
        <begin position="146"/>
        <end position="170"/>
    </location>
</feature>
<keyword evidence="12" id="KW-1185">Reference proteome</keyword>
<feature type="domain" description="ABC transmembrane type-2" evidence="10">
    <location>
        <begin position="33"/>
        <end position="254"/>
    </location>
</feature>
<keyword evidence="4 9" id="KW-1003">Cell membrane</keyword>
<name>A0ABQ0MZL3_9GAMM</name>
<evidence type="ECO:0000256" key="5">
    <source>
        <dbReference type="ARBA" id="ARBA00022519"/>
    </source>
</evidence>
<dbReference type="PRINTS" id="PR00164">
    <property type="entry name" value="ABC2TRNSPORT"/>
</dbReference>
<organism evidence="11 12">
    <name type="scientific">Colwellia marinimaniae</name>
    <dbReference type="NCBI Taxonomy" id="1513592"/>
    <lineage>
        <taxon>Bacteria</taxon>
        <taxon>Pseudomonadati</taxon>
        <taxon>Pseudomonadota</taxon>
        <taxon>Gammaproteobacteria</taxon>
        <taxon>Alteromonadales</taxon>
        <taxon>Colwelliaceae</taxon>
        <taxon>Colwellia</taxon>
    </lineage>
</organism>
<keyword evidence="6 9" id="KW-0812">Transmembrane</keyword>
<evidence type="ECO:0000256" key="8">
    <source>
        <dbReference type="ARBA" id="ARBA00023136"/>
    </source>
</evidence>
<feature type="transmembrane region" description="Helical" evidence="9">
    <location>
        <begin position="233"/>
        <end position="254"/>
    </location>
</feature>
<dbReference type="PANTHER" id="PTHR30413:SF8">
    <property type="entry name" value="TRANSPORT PERMEASE PROTEIN"/>
    <property type="match status" value="1"/>
</dbReference>
<feature type="transmembrane region" description="Helical" evidence="9">
    <location>
        <begin position="33"/>
        <end position="52"/>
    </location>
</feature>
<reference evidence="11 12" key="1">
    <citation type="submission" date="2017-06" db="EMBL/GenBank/DDBJ databases">
        <title>Whole Genome Sequences of Colwellia marinimaniae MTCD1.</title>
        <authorList>
            <person name="Kusumoto H."/>
            <person name="Inoue M."/>
            <person name="Tanikawa K."/>
            <person name="Maeji H."/>
            <person name="Cameron J.H."/>
            <person name="Bartlett D.H."/>
        </authorList>
    </citation>
    <scope>NUCLEOTIDE SEQUENCE [LARGE SCALE GENOMIC DNA]</scope>
    <source>
        <strain evidence="11 12">MTCD1</strain>
    </source>
</reference>
<comment type="similarity">
    <text evidence="2 9">Belongs to the ABC-2 integral membrane protein family.</text>
</comment>
<evidence type="ECO:0000313" key="11">
    <source>
        <dbReference type="EMBL" id="GAW97795.1"/>
    </source>
</evidence>
<evidence type="ECO:0000256" key="9">
    <source>
        <dbReference type="RuleBase" id="RU361157"/>
    </source>
</evidence>
<evidence type="ECO:0000256" key="4">
    <source>
        <dbReference type="ARBA" id="ARBA00022475"/>
    </source>
</evidence>
<evidence type="ECO:0000256" key="3">
    <source>
        <dbReference type="ARBA" id="ARBA00022448"/>
    </source>
</evidence>
<keyword evidence="7 9" id="KW-1133">Transmembrane helix</keyword>
<feature type="transmembrane region" description="Helical" evidence="9">
    <location>
        <begin position="177"/>
        <end position="195"/>
    </location>
</feature>
<evidence type="ECO:0000256" key="6">
    <source>
        <dbReference type="ARBA" id="ARBA00022692"/>
    </source>
</evidence>
<keyword evidence="8 9" id="KW-0472">Membrane</keyword>
<dbReference type="PANTHER" id="PTHR30413">
    <property type="entry name" value="INNER MEMBRANE TRANSPORT PERMEASE"/>
    <property type="match status" value="1"/>
</dbReference>
<evidence type="ECO:0000259" key="10">
    <source>
        <dbReference type="PROSITE" id="PS51012"/>
    </source>
</evidence>
<evidence type="ECO:0000256" key="7">
    <source>
        <dbReference type="ARBA" id="ARBA00022989"/>
    </source>
</evidence>
<dbReference type="Pfam" id="PF01061">
    <property type="entry name" value="ABC2_membrane"/>
    <property type="match status" value="1"/>
</dbReference>
<feature type="transmembrane region" description="Helical" evidence="9">
    <location>
        <begin position="106"/>
        <end position="134"/>
    </location>
</feature>
<evidence type="ECO:0000256" key="2">
    <source>
        <dbReference type="ARBA" id="ARBA00007783"/>
    </source>
</evidence>